<sequence length="258" mass="30049">MLLLSCSKDDGDVDHTPLQKVSLTVKSIYKDAGGNITLTNEYTYDSQKRMKTHKAINKNPQLNAITTYDYENGKITSIKDYDDPSKPLEKKIYFYNANGMVKEEEYINNVLKYIIEWYHRSDGGKERRIKNPSGHLFETWYYRFTSSGNIQRVVLDYTDNADDDTEYIFSNYDTKKRSEVSYLNAVLPSLLMQIEGTKLSIQNNPQTFAQKSLVTGGYLINSKIEYTYNIKDQVTQMKIFRAHNNDLVYNITLEYQDF</sequence>
<evidence type="ECO:0000313" key="1">
    <source>
        <dbReference type="EMBL" id="GGE95865.1"/>
    </source>
</evidence>
<name>A0ABQ1TJ42_9FLAO</name>
<keyword evidence="2" id="KW-1185">Reference proteome</keyword>
<dbReference type="EMBL" id="BMKP01000001">
    <property type="protein sequence ID" value="GGE95865.1"/>
    <property type="molecule type" value="Genomic_DNA"/>
</dbReference>
<reference evidence="2" key="1">
    <citation type="journal article" date="2019" name="Int. J. Syst. Evol. Microbiol.">
        <title>The Global Catalogue of Microorganisms (GCM) 10K type strain sequencing project: providing services to taxonomists for standard genome sequencing and annotation.</title>
        <authorList>
            <consortium name="The Broad Institute Genomics Platform"/>
            <consortium name="The Broad Institute Genome Sequencing Center for Infectious Disease"/>
            <person name="Wu L."/>
            <person name="Ma J."/>
        </authorList>
    </citation>
    <scope>NUCLEOTIDE SEQUENCE [LARGE SCALE GENOMIC DNA]</scope>
    <source>
        <strain evidence="2">CGMCC 1.16060</strain>
    </source>
</reference>
<accession>A0ABQ1TJ42</accession>
<dbReference type="Proteomes" id="UP000655016">
    <property type="component" value="Unassembled WGS sequence"/>
</dbReference>
<evidence type="ECO:0008006" key="3">
    <source>
        <dbReference type="Google" id="ProtNLM"/>
    </source>
</evidence>
<comment type="caution">
    <text evidence="1">The sequence shown here is derived from an EMBL/GenBank/DDBJ whole genome shotgun (WGS) entry which is preliminary data.</text>
</comment>
<proteinExistence type="predicted"/>
<dbReference type="Gene3D" id="3.90.930.1">
    <property type="match status" value="1"/>
</dbReference>
<gene>
    <name evidence="1" type="ORF">GCM10011518_01430</name>
</gene>
<organism evidence="1 2">
    <name type="scientific">Flavobacterium limi</name>
    <dbReference type="NCBI Taxonomy" id="2045105"/>
    <lineage>
        <taxon>Bacteria</taxon>
        <taxon>Pseudomonadati</taxon>
        <taxon>Bacteroidota</taxon>
        <taxon>Flavobacteriia</taxon>
        <taxon>Flavobacteriales</taxon>
        <taxon>Flavobacteriaceae</taxon>
        <taxon>Flavobacterium</taxon>
    </lineage>
</organism>
<protein>
    <recommendedName>
        <fullName evidence="3">YD repeat-containing protein</fullName>
    </recommendedName>
</protein>
<evidence type="ECO:0000313" key="2">
    <source>
        <dbReference type="Proteomes" id="UP000655016"/>
    </source>
</evidence>